<accession>A0A5J9STL9</accession>
<proteinExistence type="predicted"/>
<evidence type="ECO:0000313" key="2">
    <source>
        <dbReference type="EMBL" id="TVU02298.1"/>
    </source>
</evidence>
<gene>
    <name evidence="2" type="ORF">EJB05_52207</name>
</gene>
<dbReference type="EMBL" id="RWGY01000340">
    <property type="protein sequence ID" value="TVU02298.1"/>
    <property type="molecule type" value="Genomic_DNA"/>
</dbReference>
<reference evidence="2 3" key="1">
    <citation type="journal article" date="2019" name="Sci. Rep.">
        <title>A high-quality genome of Eragrostis curvula grass provides insights into Poaceae evolution and supports new strategies to enhance forage quality.</title>
        <authorList>
            <person name="Carballo J."/>
            <person name="Santos B.A.C.M."/>
            <person name="Zappacosta D."/>
            <person name="Garbus I."/>
            <person name="Selva J.P."/>
            <person name="Gallo C.A."/>
            <person name="Diaz A."/>
            <person name="Albertini E."/>
            <person name="Caccamo M."/>
            <person name="Echenique V."/>
        </authorList>
    </citation>
    <scope>NUCLEOTIDE SEQUENCE [LARGE SCALE GENOMIC DNA]</scope>
    <source>
        <strain evidence="3">cv. Victoria</strain>
        <tissue evidence="2">Leaf</tissue>
    </source>
</reference>
<dbReference type="Proteomes" id="UP000324897">
    <property type="component" value="Unassembled WGS sequence"/>
</dbReference>
<dbReference type="AlphaFoldDB" id="A0A5J9STL9"/>
<feature type="region of interest" description="Disordered" evidence="1">
    <location>
        <begin position="102"/>
        <end position="134"/>
    </location>
</feature>
<organism evidence="2 3">
    <name type="scientific">Eragrostis curvula</name>
    <name type="common">weeping love grass</name>
    <dbReference type="NCBI Taxonomy" id="38414"/>
    <lineage>
        <taxon>Eukaryota</taxon>
        <taxon>Viridiplantae</taxon>
        <taxon>Streptophyta</taxon>
        <taxon>Embryophyta</taxon>
        <taxon>Tracheophyta</taxon>
        <taxon>Spermatophyta</taxon>
        <taxon>Magnoliopsida</taxon>
        <taxon>Liliopsida</taxon>
        <taxon>Poales</taxon>
        <taxon>Poaceae</taxon>
        <taxon>PACMAD clade</taxon>
        <taxon>Chloridoideae</taxon>
        <taxon>Eragrostideae</taxon>
        <taxon>Eragrostidinae</taxon>
        <taxon>Eragrostis</taxon>
    </lineage>
</organism>
<protein>
    <submittedName>
        <fullName evidence="2">Uncharacterized protein</fullName>
    </submittedName>
</protein>
<comment type="caution">
    <text evidence="2">The sequence shown here is derived from an EMBL/GenBank/DDBJ whole genome shotgun (WGS) entry which is preliminary data.</text>
</comment>
<evidence type="ECO:0000256" key="1">
    <source>
        <dbReference type="SAM" id="MobiDB-lite"/>
    </source>
</evidence>
<evidence type="ECO:0000313" key="3">
    <source>
        <dbReference type="Proteomes" id="UP000324897"/>
    </source>
</evidence>
<feature type="non-terminal residue" evidence="2">
    <location>
        <position position="1"/>
    </location>
</feature>
<keyword evidence="3" id="KW-1185">Reference proteome</keyword>
<dbReference type="Gramene" id="TVU02298">
    <property type="protein sequence ID" value="TVU02298"/>
    <property type="gene ID" value="EJB05_52207"/>
</dbReference>
<name>A0A5J9STL9_9POAL</name>
<sequence length="199" mass="21754">MRATQAHSSPPPTATERGLERAAQLLLSLPQSVSPTTSPANISDASAKFVLHICTLNGTPLSSLLRRLPLLRRCSPLLREALGATCSPPRLLHLAQDVAERRLPATARRRPSSGNEQVEAEGDLQQDNTPQDREAEVTNLAVENQGKPRFIPNPLQIFLSRDHNVESNNVTALPVGVLPWDVHVPGGWTSHWESDQPLQ</sequence>